<name>A0A5J4X566_9EUKA</name>
<evidence type="ECO:0000313" key="2">
    <source>
        <dbReference type="EMBL" id="KAA6401906.1"/>
    </source>
</evidence>
<dbReference type="Proteomes" id="UP000324800">
    <property type="component" value="Unassembled WGS sequence"/>
</dbReference>
<feature type="region of interest" description="Disordered" evidence="1">
    <location>
        <begin position="1"/>
        <end position="26"/>
    </location>
</feature>
<evidence type="ECO:0000256" key="1">
    <source>
        <dbReference type="SAM" id="MobiDB-lite"/>
    </source>
</evidence>
<organism evidence="2 3">
    <name type="scientific">Streblomastix strix</name>
    <dbReference type="NCBI Taxonomy" id="222440"/>
    <lineage>
        <taxon>Eukaryota</taxon>
        <taxon>Metamonada</taxon>
        <taxon>Preaxostyla</taxon>
        <taxon>Oxymonadida</taxon>
        <taxon>Streblomastigidae</taxon>
        <taxon>Streblomastix</taxon>
    </lineage>
</organism>
<sequence>MIDLKKRAKERKDMPQEQKSALSPRCAHLSKDLQDLELPKNVKMRFSKQGDIREIEFLVTPDDGL</sequence>
<evidence type="ECO:0000313" key="3">
    <source>
        <dbReference type="Proteomes" id="UP000324800"/>
    </source>
</evidence>
<comment type="caution">
    <text evidence="2">The sequence shown here is derived from an EMBL/GenBank/DDBJ whole genome shotgun (WGS) entry which is preliminary data.</text>
</comment>
<protein>
    <submittedName>
        <fullName evidence="2">Uncharacterized protein</fullName>
    </submittedName>
</protein>
<dbReference type="OrthoDB" id="10249039at2759"/>
<gene>
    <name evidence="2" type="ORF">EZS28_002563</name>
</gene>
<dbReference type="AlphaFoldDB" id="A0A5J4X566"/>
<dbReference type="EMBL" id="SNRW01000315">
    <property type="protein sequence ID" value="KAA6401906.1"/>
    <property type="molecule type" value="Genomic_DNA"/>
</dbReference>
<proteinExistence type="predicted"/>
<accession>A0A5J4X566</accession>
<reference evidence="2 3" key="1">
    <citation type="submission" date="2019-03" db="EMBL/GenBank/DDBJ databases">
        <title>Single cell metagenomics reveals metabolic interactions within the superorganism composed of flagellate Streblomastix strix and complex community of Bacteroidetes bacteria on its surface.</title>
        <authorList>
            <person name="Treitli S.C."/>
            <person name="Kolisko M."/>
            <person name="Husnik F."/>
            <person name="Keeling P."/>
            <person name="Hampl V."/>
        </authorList>
    </citation>
    <scope>NUCLEOTIDE SEQUENCE [LARGE SCALE GENOMIC DNA]</scope>
    <source>
        <strain evidence="2">ST1C</strain>
    </source>
</reference>
<feature type="non-terminal residue" evidence="2">
    <location>
        <position position="65"/>
    </location>
</feature>